<keyword evidence="3" id="KW-1185">Reference proteome</keyword>
<protein>
    <submittedName>
        <fullName evidence="2">Acyl-CoA dehydrogenase</fullName>
    </submittedName>
</protein>
<dbReference type="Gene3D" id="2.40.110.10">
    <property type="entry name" value="Butyryl-CoA Dehydrogenase, subunit A, domain 2"/>
    <property type="match status" value="1"/>
</dbReference>
<dbReference type="Gene3D" id="1.10.540.10">
    <property type="entry name" value="Acyl-CoA dehydrogenase/oxidase, N-terminal domain"/>
    <property type="match status" value="1"/>
</dbReference>
<dbReference type="InterPro" id="IPR036250">
    <property type="entry name" value="AcylCo_DH-like_C"/>
</dbReference>
<reference evidence="3" key="1">
    <citation type="submission" date="2016-10" db="EMBL/GenBank/DDBJ databases">
        <authorList>
            <person name="Varghese N."/>
            <person name="Submissions S."/>
        </authorList>
    </citation>
    <scope>NUCLEOTIDE SEQUENCE [LARGE SCALE GENOMIC DNA]</scope>
    <source>
        <strain evidence="3">DSM 26348</strain>
    </source>
</reference>
<dbReference type="AlphaFoldDB" id="A0A1I3BKK9"/>
<dbReference type="Proteomes" id="UP000199518">
    <property type="component" value="Unassembled WGS sequence"/>
</dbReference>
<proteinExistence type="predicted"/>
<dbReference type="GO" id="GO:0003995">
    <property type="term" value="F:acyl-CoA dehydrogenase activity"/>
    <property type="evidence" value="ECO:0007669"/>
    <property type="project" value="TreeGrafter"/>
</dbReference>
<dbReference type="InterPro" id="IPR037069">
    <property type="entry name" value="AcylCoA_DH/ox_N_sf"/>
</dbReference>
<feature type="domain" description="Acyl-CoA dehydrogenase/oxidase N-terminal" evidence="1">
    <location>
        <begin position="6"/>
        <end position="101"/>
    </location>
</feature>
<name>A0A1I3BKK9_9PLAN</name>
<sequence length="351" mass="37085">METLLKRLAELSLDVDRHTLWPQVQLQALADAGVLGWVIPQQFGGGEVSPLTMLQGYEDLSAACLTTAFILTQRNGACQRIAACDNAELKSRLLPDLASGKTFATVGISHLTTSRQHIHTPAVQADIERDVIRLNGSIPWVTGAVHASYIVTGGACPDGRQVLVALPTGLPGVTVRPYAELMAFTASHTASVDVENVLLPMDHVLAGPVEGVMKQGQGGGTGSLTTSVLALGLARRAGKLIRDQAKERPDLTDVAQRFTSELQALHNDLYGAAEHGDQGSPHLSAAAIRHRANSLALRITQAALGISKGAGFVKGHPAELAVREAMFFLVWSCPQPVVQGVLDELACRAGG</sequence>
<dbReference type="Pfam" id="PF02771">
    <property type="entry name" value="Acyl-CoA_dh_N"/>
    <property type="match status" value="1"/>
</dbReference>
<dbReference type="Gene3D" id="1.20.140.10">
    <property type="entry name" value="Butyryl-CoA Dehydrogenase, subunit A, domain 3"/>
    <property type="match status" value="1"/>
</dbReference>
<dbReference type="SUPFAM" id="SSF47203">
    <property type="entry name" value="Acyl-CoA dehydrogenase C-terminal domain-like"/>
    <property type="match status" value="1"/>
</dbReference>
<dbReference type="InterPro" id="IPR009100">
    <property type="entry name" value="AcylCoA_DH/oxidase_NM_dom_sf"/>
</dbReference>
<evidence type="ECO:0000313" key="3">
    <source>
        <dbReference type="Proteomes" id="UP000199518"/>
    </source>
</evidence>
<dbReference type="PANTHER" id="PTHR43884">
    <property type="entry name" value="ACYL-COA DEHYDROGENASE"/>
    <property type="match status" value="1"/>
</dbReference>
<dbReference type="EMBL" id="FOQD01000001">
    <property type="protein sequence ID" value="SFH62812.1"/>
    <property type="molecule type" value="Genomic_DNA"/>
</dbReference>
<dbReference type="SUPFAM" id="SSF56645">
    <property type="entry name" value="Acyl-CoA dehydrogenase NM domain-like"/>
    <property type="match status" value="1"/>
</dbReference>
<evidence type="ECO:0000259" key="1">
    <source>
        <dbReference type="Pfam" id="PF02771"/>
    </source>
</evidence>
<dbReference type="PANTHER" id="PTHR43884:SF12">
    <property type="entry name" value="ISOVALERYL-COA DEHYDROGENASE, MITOCHONDRIAL-RELATED"/>
    <property type="match status" value="1"/>
</dbReference>
<organism evidence="2 3">
    <name type="scientific">Planctomicrobium piriforme</name>
    <dbReference type="NCBI Taxonomy" id="1576369"/>
    <lineage>
        <taxon>Bacteria</taxon>
        <taxon>Pseudomonadati</taxon>
        <taxon>Planctomycetota</taxon>
        <taxon>Planctomycetia</taxon>
        <taxon>Planctomycetales</taxon>
        <taxon>Planctomycetaceae</taxon>
        <taxon>Planctomicrobium</taxon>
    </lineage>
</organism>
<accession>A0A1I3BKK9</accession>
<dbReference type="InterPro" id="IPR046373">
    <property type="entry name" value="Acyl-CoA_Oxase/DH_mid-dom_sf"/>
</dbReference>
<dbReference type="GO" id="GO:0050660">
    <property type="term" value="F:flavin adenine dinucleotide binding"/>
    <property type="evidence" value="ECO:0007669"/>
    <property type="project" value="InterPro"/>
</dbReference>
<gene>
    <name evidence="2" type="ORF">SAMN05421753_101506</name>
</gene>
<evidence type="ECO:0000313" key="2">
    <source>
        <dbReference type="EMBL" id="SFH62812.1"/>
    </source>
</evidence>
<dbReference type="STRING" id="1576369.SAMN05421753_101506"/>
<dbReference type="InterPro" id="IPR013786">
    <property type="entry name" value="AcylCoA_DH/ox_N"/>
</dbReference>
<dbReference type="RefSeq" id="WP_217646998.1">
    <property type="nucleotide sequence ID" value="NZ_FOQD01000001.1"/>
</dbReference>